<dbReference type="SMART" id="SM00342">
    <property type="entry name" value="HTH_ARAC"/>
    <property type="match status" value="1"/>
</dbReference>
<dbReference type="AlphaFoldDB" id="A0A364NW19"/>
<dbReference type="Gene3D" id="1.10.10.60">
    <property type="entry name" value="Homeodomain-like"/>
    <property type="match status" value="1"/>
</dbReference>
<dbReference type="PANTHER" id="PTHR47893">
    <property type="entry name" value="REGULATORY PROTEIN PCHR"/>
    <property type="match status" value="1"/>
</dbReference>
<dbReference type="InterPro" id="IPR020449">
    <property type="entry name" value="Tscrpt_reg_AraC-type_HTH"/>
</dbReference>
<dbReference type="EMBL" id="PGTO01000013">
    <property type="protein sequence ID" value="RAU21117.1"/>
    <property type="molecule type" value="Genomic_DNA"/>
</dbReference>
<dbReference type="GO" id="GO:0003700">
    <property type="term" value="F:DNA-binding transcription factor activity"/>
    <property type="evidence" value="ECO:0007669"/>
    <property type="project" value="InterPro"/>
</dbReference>
<evidence type="ECO:0000313" key="6">
    <source>
        <dbReference type="Proteomes" id="UP000251075"/>
    </source>
</evidence>
<name>A0A364NW19_9PROT</name>
<keyword evidence="3" id="KW-0804">Transcription</keyword>
<dbReference type="OrthoDB" id="9802263at2"/>
<evidence type="ECO:0000256" key="2">
    <source>
        <dbReference type="ARBA" id="ARBA00023125"/>
    </source>
</evidence>
<dbReference type="InterPro" id="IPR018060">
    <property type="entry name" value="HTH_AraC"/>
</dbReference>
<keyword evidence="1" id="KW-0805">Transcription regulation</keyword>
<feature type="domain" description="HTH araC/xylS-type" evidence="4">
    <location>
        <begin position="145"/>
        <end position="243"/>
    </location>
</feature>
<accession>A0A364NW19</accession>
<keyword evidence="2" id="KW-0238">DNA-binding</keyword>
<evidence type="ECO:0000313" key="5">
    <source>
        <dbReference type="EMBL" id="RAU21117.1"/>
    </source>
</evidence>
<dbReference type="Pfam" id="PF12833">
    <property type="entry name" value="HTH_18"/>
    <property type="match status" value="1"/>
</dbReference>
<protein>
    <recommendedName>
        <fullName evidence="4">HTH araC/xylS-type domain-containing protein</fullName>
    </recommendedName>
</protein>
<dbReference type="PROSITE" id="PS01124">
    <property type="entry name" value="HTH_ARAC_FAMILY_2"/>
    <property type="match status" value="1"/>
</dbReference>
<dbReference type="SUPFAM" id="SSF46689">
    <property type="entry name" value="Homeodomain-like"/>
    <property type="match status" value="1"/>
</dbReference>
<dbReference type="PROSITE" id="PS00041">
    <property type="entry name" value="HTH_ARAC_FAMILY_1"/>
    <property type="match status" value="1"/>
</dbReference>
<dbReference type="InterPro" id="IPR018062">
    <property type="entry name" value="HTH_AraC-typ_CS"/>
</dbReference>
<dbReference type="Proteomes" id="UP000251075">
    <property type="component" value="Unassembled WGS sequence"/>
</dbReference>
<dbReference type="InterPro" id="IPR053142">
    <property type="entry name" value="PchR_regulatory_protein"/>
</dbReference>
<dbReference type="GO" id="GO:0043565">
    <property type="term" value="F:sequence-specific DNA binding"/>
    <property type="evidence" value="ECO:0007669"/>
    <property type="project" value="InterPro"/>
</dbReference>
<keyword evidence="6" id="KW-1185">Reference proteome</keyword>
<organism evidence="5 6">
    <name type="scientific">Paramagnetospirillum kuznetsovii</name>
    <dbReference type="NCBI Taxonomy" id="2053833"/>
    <lineage>
        <taxon>Bacteria</taxon>
        <taxon>Pseudomonadati</taxon>
        <taxon>Pseudomonadota</taxon>
        <taxon>Alphaproteobacteria</taxon>
        <taxon>Rhodospirillales</taxon>
        <taxon>Magnetospirillaceae</taxon>
        <taxon>Paramagnetospirillum</taxon>
    </lineage>
</organism>
<dbReference type="PANTHER" id="PTHR47893:SF1">
    <property type="entry name" value="REGULATORY PROTEIN PCHR"/>
    <property type="match status" value="1"/>
</dbReference>
<evidence type="ECO:0000256" key="3">
    <source>
        <dbReference type="ARBA" id="ARBA00023163"/>
    </source>
</evidence>
<comment type="caution">
    <text evidence="5">The sequence shown here is derived from an EMBL/GenBank/DDBJ whole genome shotgun (WGS) entry which is preliminary data.</text>
</comment>
<proteinExistence type="predicted"/>
<evidence type="ECO:0000259" key="4">
    <source>
        <dbReference type="PROSITE" id="PS01124"/>
    </source>
</evidence>
<sequence length="250" mass="27079">MAFAGVWSMRKDCRRFFIGTGLEIEVAGPAAVASSPWAQVTVSSKAEPSFPPTDAALAVRLSAAMVRILLDNSPMAEALLANVSPGAYENLLITNVTLVRRVASQLWHVAYEDTALRLFLRGKVIELLIEGMSVPKESRVDTLAVSVRDLLLLDPSHPPSATELSARLGVSQRRLGVKFKDAFGMTIPEWLADWRLAKGRDLVMEGSVPIAEIAASLGYSHLSTFSAAFTKRFGVPPTRARTGMPMESQA</sequence>
<evidence type="ECO:0000256" key="1">
    <source>
        <dbReference type="ARBA" id="ARBA00023015"/>
    </source>
</evidence>
<gene>
    <name evidence="5" type="ORF">CU669_15295</name>
</gene>
<dbReference type="PRINTS" id="PR00032">
    <property type="entry name" value="HTHARAC"/>
</dbReference>
<reference evidence="5 6" key="1">
    <citation type="submission" date="2017-11" db="EMBL/GenBank/DDBJ databases">
        <title>Draft genome sequence of magnetotactic bacterium Magnetospirillum kuznetsovii LBB-42.</title>
        <authorList>
            <person name="Grouzdev D.S."/>
            <person name="Rysina M.S."/>
            <person name="Baslerov R.V."/>
            <person name="Koziaeva V."/>
        </authorList>
    </citation>
    <scope>NUCLEOTIDE SEQUENCE [LARGE SCALE GENOMIC DNA]</scope>
    <source>
        <strain evidence="5 6">LBB-42</strain>
    </source>
</reference>
<dbReference type="InterPro" id="IPR009057">
    <property type="entry name" value="Homeodomain-like_sf"/>
</dbReference>